<organism evidence="2">
    <name type="scientific">Shewanella algae</name>
    <dbReference type="NCBI Taxonomy" id="38313"/>
    <lineage>
        <taxon>Bacteria</taxon>
        <taxon>Pseudomonadati</taxon>
        <taxon>Pseudomonadota</taxon>
        <taxon>Gammaproteobacteria</taxon>
        <taxon>Alteromonadales</taxon>
        <taxon>Shewanellaceae</taxon>
        <taxon>Shewanella</taxon>
    </lineage>
</organism>
<accession>A0A2R4AL20</accession>
<dbReference type="EMBL" id="MG014393">
    <property type="protein sequence ID" value="AVR65437.1"/>
    <property type="molecule type" value="Genomic_DNA"/>
</dbReference>
<name>A0A2R4AL20_9GAMM</name>
<keyword evidence="2" id="KW-0645">Protease</keyword>
<sequence>MCIRMLINWFHDPEKYQWMIIEGNHGLSHVKSLDDVICYTAEGEYELYQVKFTIDSERDDLRLDFDWLLKKKSRGTSLIEKWSADVEKFGSSNGISIAKLITNRIPDQVLSNCLKDKKIEYSLIPDDIKLKVSDQLGSEEKAINFFSTLIFEHSQREIDDLELQLHDSLVPDHANNESWLQLLKTVERWATRKSEPAPDGRIYLKHIHDILSIFAKKTISQFFEVPGGYRPPTEEFYYEVIKKVTNPGCHVISGLPGMGKSTFLSFLTDQLIEAKTPVIRHHYYLSPQFIGDRIAFNNAAQSLQSQIKTFYPNDFDSDKLEPQNFETWISKAADKAEESNKKLVIIIDGLDHVYRERSDISQLEHLVNRIIPFKNKICLLFGTQPISDNYLPNSLLRSAPRESAWIDIPPMGLDAIKSRLDFIVSREEIKVVGDDEHQRREIVEISETLLDISHGYPLHIIYSLNSLQLANQNISKYDVERLPTCPDGDIHEYYENLWVSLSEGAKEILFLIANADFSWPDKTHISYCLDDSLTFQSCFSEIQHLIEQRLSGIYSFHGSLFVYIRRKDTFSQSRDRLNRISQTWINAHAPEYWRWGWGWIIEANLGNTNPLFQGINKEWLVKSLCNGYPLEHIEHIFSVAEHIAFDQNRYPELLRLRILKTRLLNGPEFQIQKYSDFLDCSLSISNDSFGLLWRADNLRIIPDNEIAIVAKHFQGRDERIVDACADEIYRRIRFYAQLDDSNQYQTLNSLVDDYLHTLASYSNPDLDIINNFYERLNDKASSFTKIVELLIQYGHRHLLVDLSRFEIPDDIASAVCDEVVLAANVEGITLDAKNPLFSSADSNIYLLYQLLAGKVIQIEQLDDIECPVEYEDAHYLPFYEYFFRTLISEFWIPDEIDTPKLSDPKNIQEFLKNAWLTFQFASSKIAKIFKEGGRFETLDLYDSFTILKQPDKFLMGYKIDSVLYNIRKSIAKITIHLNILYNSIDAFSEIDKEALDFISNNTWWDSRIFFDVASHNAILNFPKESIAQEFIKIFESEILRRDDTATLANDSLDLAKLAVNFGLHNEARKFLERTALNIVGYGYRKDITLHEVFEAIQECSDKNSPKVPDWLKRVATFTSDVFDFSEREIQHIPGWFTKLLAKHIPERLVDEFDYHLSEENWHRTHLILENFVKSFPLSMQPEHSLLRCMTTSNAMSALDERSKDNDILRSIYEDQCKVLGGIAPQPKERLSSTDDVNTDCPDVSTLHPSNLTDLREALLSISYQIRKKFISDWISYWDNQGEARFILTSFSDYYDQNDSDNELDRYLHNVFLLSKKKEGKTAAYKWAVRNIKLNNCWNRYFSSGSEDAIKEYGDTYSNQWENLLRDTMASGSSSLQSDENIIVPSTQLVTYLVSAGQVALATEITEIMVTSLESDIAHLPLTKLYWYDIPVSFQSIPLHLILLHFKWPDRYARLLTAKQIAILLQDESNIEFRSLYLDFLAKQPYEIDIVDYLSVLLLVDSIPFVEENITKCIHYPSLISDELLLFLGFGSEERQDFSTLYSEFSDDSIPNKRKYDKYANGLALRFIDVIKGLENEYQIQLERHFLLEWEKIHERHYCYTFKPQSFSSDQFYAQDNISCSFSWRAEASILSAYVRTLAYAMSYNSIPSEVCLLHAQEVLPFGSIAVKINPSDPPCGWPVLGDLNKQDPVPGQKDLEQYLANVAASTDEILLRADGPVLRNHSGVCLDLEVILVSLQDSEIDDPRIMFDSLNHARNAEEGIFPLAKWTLPHSFGRWEIDWLSRGYFRPAYAVGDFPINSVSQSDSCVEYFGGNISNGVWRYWVNQWYPVHHRGVGNSFGTYFTVSKDFFEKFKAHTGCNYYLIAEMTCVDRRDFVRNVEPIKTFAILPV</sequence>
<dbReference type="SUPFAM" id="SSF52540">
    <property type="entry name" value="P-loop containing nucleoside triphosphate hydrolases"/>
    <property type="match status" value="1"/>
</dbReference>
<evidence type="ECO:0000313" key="2">
    <source>
        <dbReference type="EMBL" id="AVR65437.1"/>
    </source>
</evidence>
<dbReference type="Pfam" id="PF13401">
    <property type="entry name" value="AAA_22"/>
    <property type="match status" value="1"/>
</dbReference>
<dbReference type="GO" id="GO:0006508">
    <property type="term" value="P:proteolysis"/>
    <property type="evidence" value="ECO:0007669"/>
    <property type="project" value="UniProtKB-KW"/>
</dbReference>
<keyword evidence="2" id="KW-0378">Hydrolase</keyword>
<protein>
    <submittedName>
        <fullName evidence="2">Serine protease-like protein</fullName>
    </submittedName>
</protein>
<reference evidence="2" key="1">
    <citation type="submission" date="2017-09" db="EMBL/GenBank/DDBJ databases">
        <title>Distribution and Genetic Characteristics of SXT/R391 Integrative and Conjugative Elements in Shewanella spp., China.</title>
        <authorList>
            <person name="Fang Y."/>
            <person name="Wang D."/>
        </authorList>
    </citation>
    <scope>NUCLEOTIDE SEQUENCE</scope>
    <source>
        <strain evidence="2">110003</strain>
    </source>
</reference>
<dbReference type="GO" id="GO:0016887">
    <property type="term" value="F:ATP hydrolysis activity"/>
    <property type="evidence" value="ECO:0007669"/>
    <property type="project" value="InterPro"/>
</dbReference>
<dbReference type="Gene3D" id="3.40.50.300">
    <property type="entry name" value="P-loop containing nucleotide triphosphate hydrolases"/>
    <property type="match status" value="1"/>
</dbReference>
<evidence type="ECO:0000259" key="1">
    <source>
        <dbReference type="Pfam" id="PF13401"/>
    </source>
</evidence>
<gene>
    <name evidence="2" type="ORF">ICESupCHN110003_071</name>
</gene>
<dbReference type="InterPro" id="IPR049945">
    <property type="entry name" value="AAA_22"/>
</dbReference>
<proteinExistence type="predicted"/>
<dbReference type="InterPro" id="IPR027417">
    <property type="entry name" value="P-loop_NTPase"/>
</dbReference>
<feature type="domain" description="ORC1/DEAH AAA+ ATPase" evidence="1">
    <location>
        <begin position="246"/>
        <end position="381"/>
    </location>
</feature>
<dbReference type="GO" id="GO:0008233">
    <property type="term" value="F:peptidase activity"/>
    <property type="evidence" value="ECO:0007669"/>
    <property type="project" value="UniProtKB-KW"/>
</dbReference>